<dbReference type="PROSITE" id="PS51257">
    <property type="entry name" value="PROKAR_LIPOPROTEIN"/>
    <property type="match status" value="1"/>
</dbReference>
<dbReference type="Gene3D" id="2.50.20.10">
    <property type="entry name" value="Lipoprotein localisation LolA/LolB/LppX"/>
    <property type="match status" value="1"/>
</dbReference>
<gene>
    <name evidence="2" type="ORF">P8935_14925</name>
</gene>
<evidence type="ECO:0000313" key="2">
    <source>
        <dbReference type="EMBL" id="XBH15860.1"/>
    </source>
</evidence>
<evidence type="ECO:0008006" key="3">
    <source>
        <dbReference type="Google" id="ProtNLM"/>
    </source>
</evidence>
<evidence type="ECO:0000256" key="1">
    <source>
        <dbReference type="SAM" id="SignalP"/>
    </source>
</evidence>
<dbReference type="EMBL" id="CP121196">
    <property type="protein sequence ID" value="XBH15860.1"/>
    <property type="molecule type" value="Genomic_DNA"/>
</dbReference>
<reference evidence="2" key="1">
    <citation type="submission" date="2023-03" db="EMBL/GenBank/DDBJ databases">
        <title>Edaphobacter sp.</title>
        <authorList>
            <person name="Huber K.J."/>
            <person name="Papendorf J."/>
            <person name="Pilke C."/>
            <person name="Bunk B."/>
            <person name="Sproeer C."/>
            <person name="Pester M."/>
        </authorList>
    </citation>
    <scope>NUCLEOTIDE SEQUENCE</scope>
    <source>
        <strain evidence="2">DSM 110680</strain>
    </source>
</reference>
<dbReference type="AlphaFoldDB" id="A0AAU7DFK2"/>
<dbReference type="RefSeq" id="WP_348261093.1">
    <property type="nucleotide sequence ID" value="NZ_CP121196.1"/>
</dbReference>
<sequence>MKKRWRDIAGCVSTILFLASCHVIAQEQPDAAAVVRGVDSSVRNRIDRLAGYTVTEHYAVYRGKDETHQAADMVVKTTYRKETGKSYEVLSQSGGAVWRNEVLGTLLDNEKRMSQPGNVSTALINSSNYDMKLEANTHEQFNGRDCLVLDITPKHNSQYLFKGKLWVDAQDYAIVQLKGTASKSAFFLASAAEVVRQYDKMSGLPMATHAQAVSGSSLLGQTVVKIDYTDYQLQLTPGS</sequence>
<keyword evidence="1" id="KW-0732">Signal</keyword>
<protein>
    <recommendedName>
        <fullName evidence="3">Outer membrane lipoprotein-sorting protein</fullName>
    </recommendedName>
</protein>
<feature type="chain" id="PRO_5044020181" description="Outer membrane lipoprotein-sorting protein" evidence="1">
    <location>
        <begin position="26"/>
        <end position="239"/>
    </location>
</feature>
<organism evidence="2">
    <name type="scientific">Telmatobacter sp. DSM 110680</name>
    <dbReference type="NCBI Taxonomy" id="3036704"/>
    <lineage>
        <taxon>Bacteria</taxon>
        <taxon>Pseudomonadati</taxon>
        <taxon>Acidobacteriota</taxon>
        <taxon>Terriglobia</taxon>
        <taxon>Terriglobales</taxon>
        <taxon>Acidobacteriaceae</taxon>
        <taxon>Telmatobacter</taxon>
    </lineage>
</organism>
<name>A0AAU7DFK2_9BACT</name>
<feature type="signal peptide" evidence="1">
    <location>
        <begin position="1"/>
        <end position="25"/>
    </location>
</feature>
<accession>A0AAU7DFK2</accession>
<proteinExistence type="predicted"/>